<evidence type="ECO:0000256" key="2">
    <source>
        <dbReference type="ARBA" id="ARBA00023157"/>
    </source>
</evidence>
<dbReference type="AlphaFoldDB" id="A0A1Q2HM47"/>
<dbReference type="SUPFAM" id="SSF49899">
    <property type="entry name" value="Concanavalin A-like lectins/glucanases"/>
    <property type="match status" value="2"/>
</dbReference>
<evidence type="ECO:0000259" key="4">
    <source>
        <dbReference type="SMART" id="SM00560"/>
    </source>
</evidence>
<dbReference type="InterPro" id="IPR036179">
    <property type="entry name" value="Ig-like_dom_sf"/>
</dbReference>
<dbReference type="Gene3D" id="2.60.40.10">
    <property type="entry name" value="Immunoglobulins"/>
    <property type="match status" value="1"/>
</dbReference>
<evidence type="ECO:0000313" key="5">
    <source>
        <dbReference type="EMBL" id="AQQ08303.1"/>
    </source>
</evidence>
<dbReference type="Gene3D" id="2.60.120.200">
    <property type="match status" value="2"/>
</dbReference>
<dbReference type="Proteomes" id="UP000188273">
    <property type="component" value="Chromosome"/>
</dbReference>
<dbReference type="Pfam" id="PF13385">
    <property type="entry name" value="Laminin_G_3"/>
    <property type="match status" value="2"/>
</dbReference>
<protein>
    <recommendedName>
        <fullName evidence="4">LamG-like jellyroll fold domain-containing protein</fullName>
    </recommendedName>
</protein>
<dbReference type="KEGG" id="pbu:L21SP3_00079"/>
<reference evidence="6" key="1">
    <citation type="submission" date="2017-02" db="EMBL/GenBank/DDBJ databases">
        <title>Comparative genomics and description of representatives of a novel lineage of planctomycetes thriving in anoxic sediments.</title>
        <authorList>
            <person name="Spring S."/>
            <person name="Bunk B."/>
            <person name="Sproer C."/>
            <person name="Klenk H.-P."/>
        </authorList>
    </citation>
    <scope>NUCLEOTIDE SEQUENCE [LARGE SCALE GENOMIC DNA]</scope>
    <source>
        <strain evidence="6">L21-RPul-D3</strain>
    </source>
</reference>
<name>A0A1Q2HM47_9BACT</name>
<gene>
    <name evidence="5" type="ORF">L21SP3_00079</name>
</gene>
<dbReference type="SMART" id="SM00560">
    <property type="entry name" value="LamGL"/>
    <property type="match status" value="1"/>
</dbReference>
<dbReference type="EMBL" id="CP019633">
    <property type="protein sequence ID" value="AQQ08303.1"/>
    <property type="molecule type" value="Genomic_DNA"/>
</dbReference>
<feature type="domain" description="LamG-like jellyroll fold" evidence="4">
    <location>
        <begin position="108"/>
        <end position="256"/>
    </location>
</feature>
<proteinExistence type="predicted"/>
<dbReference type="InterPro" id="IPR013783">
    <property type="entry name" value="Ig-like_fold"/>
</dbReference>
<dbReference type="InterPro" id="IPR013320">
    <property type="entry name" value="ConA-like_dom_sf"/>
</dbReference>
<evidence type="ECO:0000313" key="6">
    <source>
        <dbReference type="Proteomes" id="UP000188273"/>
    </source>
</evidence>
<dbReference type="OrthoDB" id="258532at2"/>
<dbReference type="STRING" id="1940790.L21SP3_00079"/>
<evidence type="ECO:0000256" key="3">
    <source>
        <dbReference type="SAM" id="SignalP"/>
    </source>
</evidence>
<keyword evidence="6" id="KW-1185">Reference proteome</keyword>
<feature type="chain" id="PRO_5012862898" description="LamG-like jellyroll fold domain-containing protein" evidence="3">
    <location>
        <begin position="23"/>
        <end position="766"/>
    </location>
</feature>
<keyword evidence="2" id="KW-1015">Disulfide bond</keyword>
<evidence type="ECO:0000256" key="1">
    <source>
        <dbReference type="ARBA" id="ARBA00022729"/>
    </source>
</evidence>
<dbReference type="SUPFAM" id="SSF48726">
    <property type="entry name" value="Immunoglobulin"/>
    <property type="match status" value="1"/>
</dbReference>
<dbReference type="InterPro" id="IPR006558">
    <property type="entry name" value="LamG-like"/>
</dbReference>
<keyword evidence="1 3" id="KW-0732">Signal</keyword>
<accession>A0A1Q2HM47</accession>
<organism evidence="5 6">
    <name type="scientific">Sedimentisphaera cyanobacteriorum</name>
    <dbReference type="NCBI Taxonomy" id="1940790"/>
    <lineage>
        <taxon>Bacteria</taxon>
        <taxon>Pseudomonadati</taxon>
        <taxon>Planctomycetota</taxon>
        <taxon>Phycisphaerae</taxon>
        <taxon>Sedimentisphaerales</taxon>
        <taxon>Sedimentisphaeraceae</taxon>
        <taxon>Sedimentisphaera</taxon>
    </lineage>
</organism>
<dbReference type="RefSeq" id="WP_077538445.1">
    <property type="nucleotide sequence ID" value="NZ_CP019633.1"/>
</dbReference>
<sequence length="766" mass="83410" precursor="true">MRNIIITLLFTLAMVIALPASAATVAHWDFEDGVAGEPFTPEGDASGSGYSADLVAGYPMYGWDEYYGPSYSDVTPTGEGLSMSADANHQDGYAAAEELTSWSPSVWTIEVAVYLEEMDGWDTIIGREGSAAGNAAADFYLSNDGEDDTFRIDFMTVGGERWVLDSDFVPVINQWYRIAVTCDGETVNMYCDKMDGEGFVNAGTLDISSQSVADNALAQSGFNWTFGRGWYNGNQADHIDGYIDDVRFSDEVLSKTEFLGADLSAYDPDPQPYHPEDGTVGNIHGDQAALSFNFKAGPGKETAVNPDILVHYIYHTKGDGSGDMIESPYTVTHSDYSDPNVSYGPLLLEQGTDYEWYVEEGLDDGTGNPKPAGDPNNYYSPTWSFTTVSHKPGFVSGPENAVADENGNCSFTVEGSLTAETYQWFDGETDAPLSEGGMYSGTTTQTLTITGGTIADEGEVYCVCYNGDTSSDPVSARWYMPRLIGHWKFDGNLEDSVNEVYPSVPSNDGVLAVHDSIAGPGDPNYASSEGQTAIDGDAAWFFNDGDFVEIPNQDYYNFYHEGFTFSCWYKMDETAGWTHPMIRLEPGNTSASGVLFGIDTGARQDCRFIIENALGWPGLNSHNADEPVAYNDGEWHMMTATYDPEDGTAKLYADGTFVEEIAADMSSLGYPDAPFRIGGSNLDGNPAIQGGADDARIYSYALSAEEVANLYVDFRPDEYVCVAEEGSDLDLYDLNGDCRVNLTDFALVALDWLKCSRVPYSACDWE</sequence>
<feature type="signal peptide" evidence="3">
    <location>
        <begin position="1"/>
        <end position="22"/>
    </location>
</feature>